<dbReference type="AlphaFoldDB" id="A0A9P9XF00"/>
<reference evidence="2" key="1">
    <citation type="submission" date="2019-01" db="EMBL/GenBank/DDBJ databases">
        <title>Colletotrichum abscissum LGMF1257.</title>
        <authorList>
            <person name="Baroncelli R."/>
        </authorList>
    </citation>
    <scope>NUCLEOTIDE SEQUENCE</scope>
    <source>
        <strain evidence="2">Ca142</strain>
    </source>
</reference>
<organism evidence="2 3">
    <name type="scientific">Colletotrichum abscissum</name>
    <dbReference type="NCBI Taxonomy" id="1671311"/>
    <lineage>
        <taxon>Eukaryota</taxon>
        <taxon>Fungi</taxon>
        <taxon>Dikarya</taxon>
        <taxon>Ascomycota</taxon>
        <taxon>Pezizomycotina</taxon>
        <taxon>Sordariomycetes</taxon>
        <taxon>Hypocreomycetidae</taxon>
        <taxon>Glomerellales</taxon>
        <taxon>Glomerellaceae</taxon>
        <taxon>Colletotrichum</taxon>
        <taxon>Colletotrichum acutatum species complex</taxon>
    </lineage>
</organism>
<dbReference type="InterPro" id="IPR036866">
    <property type="entry name" value="RibonucZ/Hydroxyglut_hydro"/>
</dbReference>
<dbReference type="CDD" id="cd07713">
    <property type="entry name" value="DHPS-like_MBL-fold"/>
    <property type="match status" value="1"/>
</dbReference>
<dbReference type="InterPro" id="IPR041712">
    <property type="entry name" value="DHPS-like_MBL-fold"/>
</dbReference>
<dbReference type="Proteomes" id="UP001056436">
    <property type="component" value="Unassembled WGS sequence"/>
</dbReference>
<dbReference type="SUPFAM" id="SSF56281">
    <property type="entry name" value="Metallo-hydrolase/oxidoreductase"/>
    <property type="match status" value="1"/>
</dbReference>
<gene>
    <name evidence="2" type="ORF">CABS02_07718</name>
</gene>
<dbReference type="InterPro" id="IPR052926">
    <property type="entry name" value="Metallo-beta-lactamase_dom"/>
</dbReference>
<evidence type="ECO:0000313" key="3">
    <source>
        <dbReference type="Proteomes" id="UP001056436"/>
    </source>
</evidence>
<dbReference type="PANTHER" id="PTHR13754">
    <property type="entry name" value="METALLO-BETA-LACTAMASE SUPERFAMILY PROTEIN"/>
    <property type="match status" value="1"/>
</dbReference>
<comment type="caution">
    <text evidence="2">The sequence shown here is derived from an EMBL/GenBank/DDBJ whole genome shotgun (WGS) entry which is preliminary data.</text>
</comment>
<sequence>MSPLMLREIDSLEVAVIVTDELDPISPSPNPDIQHPSHTLGIPVSPIELPQTRGGAEVEMKMSSICCAAHGLSLMITAKCGESTKTLLFDAGPEGEVWDRNARRMNARIGHIDHIVLSHYHRDHSGGLLRAIDMVKGSNTLGSDQLIVDMHSDRPEYRGIETPQGPISLEADPTFSDVEQAGAQVLLSRDAHSILDDMFVVSGEIPRQTTYETGIPRGLRFVPSSEGDNGGSWIKDEQILEERYVMCNVRDKELVVFTGCGHAGVISTTRDAQRLSGVQTVYCISGGYHMFDASPGKLQRTVEDMVKLSPRILHGGHCTGWKFKTEIEKIDPGTVAPCTVGVTYTL</sequence>
<dbReference type="InterPro" id="IPR001279">
    <property type="entry name" value="Metallo-B-lactamas"/>
</dbReference>
<evidence type="ECO:0000259" key="1">
    <source>
        <dbReference type="Pfam" id="PF00753"/>
    </source>
</evidence>
<proteinExistence type="predicted"/>
<name>A0A9P9XF00_9PEZI</name>
<keyword evidence="3" id="KW-1185">Reference proteome</keyword>
<protein>
    <recommendedName>
        <fullName evidence="1">Metallo-beta-lactamase domain-containing protein</fullName>
    </recommendedName>
</protein>
<dbReference type="Pfam" id="PF00753">
    <property type="entry name" value="Lactamase_B"/>
    <property type="match status" value="1"/>
</dbReference>
<feature type="domain" description="Metallo-beta-lactamase" evidence="1">
    <location>
        <begin position="84"/>
        <end position="129"/>
    </location>
</feature>
<evidence type="ECO:0000313" key="2">
    <source>
        <dbReference type="EMBL" id="KAI3550030.1"/>
    </source>
</evidence>
<accession>A0A9P9XF00</accession>
<dbReference type="OrthoDB" id="1470350at2759"/>
<dbReference type="Gene3D" id="3.60.15.10">
    <property type="entry name" value="Ribonuclease Z/Hydroxyacylglutathione hydrolase-like"/>
    <property type="match status" value="1"/>
</dbReference>
<dbReference type="PANTHER" id="PTHR13754:SF13">
    <property type="entry name" value="METALLO-BETA-LACTAMASE SUPERFAMILY PROTEIN (AFU_ORTHOLOGUE AFUA_3G07630)"/>
    <property type="match status" value="1"/>
</dbReference>
<dbReference type="EMBL" id="SDAQ01000043">
    <property type="protein sequence ID" value="KAI3550030.1"/>
    <property type="molecule type" value="Genomic_DNA"/>
</dbReference>
<dbReference type="GO" id="GO:0016740">
    <property type="term" value="F:transferase activity"/>
    <property type="evidence" value="ECO:0007669"/>
    <property type="project" value="TreeGrafter"/>
</dbReference>